<dbReference type="Proteomes" id="UP000000641">
    <property type="component" value="Chromosome"/>
</dbReference>
<evidence type="ECO:0000256" key="4">
    <source>
        <dbReference type="ARBA" id="ARBA00022723"/>
    </source>
</evidence>
<reference evidence="10" key="1">
    <citation type="journal article" date="2008" name="J. Bacteriol.">
        <title>Genome sequence of Thermofilum pendens reveals an exceptional loss of biosynthetic pathways without genome reduction.</title>
        <authorList>
            <person name="Anderson I."/>
            <person name="Rodriguez J."/>
            <person name="Susanti D."/>
            <person name="Porat I."/>
            <person name="Reich C."/>
            <person name="Ulrich L.E."/>
            <person name="Elkins J.G."/>
            <person name="Mavromatis K."/>
            <person name="Lykidis A."/>
            <person name="Kim E."/>
            <person name="Thompson L.S."/>
            <person name="Nolan M."/>
            <person name="Land M."/>
            <person name="Copeland A."/>
            <person name="Lapidus A."/>
            <person name="Lucas S."/>
            <person name="Detter C."/>
            <person name="Zhulin I.B."/>
            <person name="Olsen G.J."/>
            <person name="Whitman W."/>
            <person name="Mukhopadhyay B."/>
            <person name="Bristow J."/>
            <person name="Kyrpides N."/>
        </authorList>
    </citation>
    <scope>NUCLEOTIDE SEQUENCE [LARGE SCALE GENOMIC DNA]</scope>
    <source>
        <strain evidence="10">DSM 2475 / Hrk 5</strain>
    </source>
</reference>
<feature type="binding site" evidence="8">
    <location>
        <position position="208"/>
    </location>
    <ligand>
        <name>Zn(2+)</name>
        <dbReference type="ChEBI" id="CHEBI:29105"/>
        <label>2</label>
        <note>catalytic</note>
    </ligand>
</feature>
<evidence type="ECO:0000256" key="1">
    <source>
        <dbReference type="ARBA" id="ARBA00011738"/>
    </source>
</evidence>
<name>A1RY18_THEPD</name>
<evidence type="ECO:0000256" key="7">
    <source>
        <dbReference type="ARBA" id="ARBA00022833"/>
    </source>
</evidence>
<dbReference type="EnsemblBacteria" id="ABL78098">
    <property type="protein sequence ID" value="ABL78098"/>
    <property type="gene ID" value="Tpen_0696"/>
</dbReference>
<dbReference type="CDD" id="cd07717">
    <property type="entry name" value="RNaseZ_ZiPD-like_MBL-fold"/>
    <property type="match status" value="1"/>
</dbReference>
<feature type="binding site" evidence="8">
    <location>
        <position position="266"/>
    </location>
    <ligand>
        <name>Zn(2+)</name>
        <dbReference type="ChEBI" id="CHEBI:29105"/>
        <label>2</label>
        <note>catalytic</note>
    </ligand>
</feature>
<comment type="function">
    <text evidence="8">Zinc phosphodiesterase, which displays some tRNA 3'-processing endonuclease activity. Probably involved in tRNA maturation, by removing a 3'-trailer from precursor tRNA.</text>
</comment>
<feature type="binding site" evidence="8">
    <location>
        <position position="140"/>
    </location>
    <ligand>
        <name>Zn(2+)</name>
        <dbReference type="ChEBI" id="CHEBI:29105"/>
        <label>1</label>
        <note>catalytic</note>
    </ligand>
</feature>
<dbReference type="PANTHER" id="PTHR46018:SF2">
    <property type="entry name" value="ZINC PHOSPHODIESTERASE ELAC PROTEIN 1"/>
    <property type="match status" value="1"/>
</dbReference>
<protein>
    <recommendedName>
        <fullName evidence="8">Ribonuclease Z</fullName>
        <shortName evidence="8">RNase Z</shortName>
        <ecNumber evidence="8">3.1.26.11</ecNumber>
    </recommendedName>
    <alternativeName>
        <fullName evidence="8">tRNA 3 endonuclease</fullName>
    </alternativeName>
    <alternativeName>
        <fullName evidence="8">tRNase Z</fullName>
    </alternativeName>
</protein>
<evidence type="ECO:0000256" key="6">
    <source>
        <dbReference type="ARBA" id="ARBA00022801"/>
    </source>
</evidence>
<dbReference type="HOGENOM" id="CLU_031317_2_1_2"/>
<dbReference type="SUPFAM" id="SSF56281">
    <property type="entry name" value="Metallo-hydrolase/oxidoreductase"/>
    <property type="match status" value="1"/>
</dbReference>
<keyword evidence="7 8" id="KW-0862">Zinc</keyword>
<comment type="subunit">
    <text evidence="1 8">Homodimer.</text>
</comment>
<evidence type="ECO:0000256" key="3">
    <source>
        <dbReference type="ARBA" id="ARBA00022722"/>
    </source>
</evidence>
<feature type="binding site" evidence="8">
    <location>
        <position position="65"/>
    </location>
    <ligand>
        <name>Zn(2+)</name>
        <dbReference type="ChEBI" id="CHEBI:29105"/>
        <label>1</label>
        <note>catalytic</note>
    </ligand>
</feature>
<dbReference type="GO" id="GO:0008270">
    <property type="term" value="F:zinc ion binding"/>
    <property type="evidence" value="ECO:0007669"/>
    <property type="project" value="UniProtKB-UniRule"/>
</dbReference>
<dbReference type="eggNOG" id="arCOG00501">
    <property type="taxonomic scope" value="Archaea"/>
</dbReference>
<feature type="binding site" evidence="8">
    <location>
        <position position="70"/>
    </location>
    <ligand>
        <name>Zn(2+)</name>
        <dbReference type="ChEBI" id="CHEBI:29105"/>
        <label>2</label>
        <note>catalytic</note>
    </ligand>
</feature>
<feature type="binding site" evidence="8">
    <location>
        <position position="208"/>
    </location>
    <ligand>
        <name>Zn(2+)</name>
        <dbReference type="ChEBI" id="CHEBI:29105"/>
        <label>1</label>
        <note>catalytic</note>
    </ligand>
</feature>
<dbReference type="InterPro" id="IPR036866">
    <property type="entry name" value="RibonucZ/Hydroxyglut_hydro"/>
</dbReference>
<evidence type="ECO:0000256" key="5">
    <source>
        <dbReference type="ARBA" id="ARBA00022759"/>
    </source>
</evidence>
<dbReference type="PANTHER" id="PTHR46018">
    <property type="entry name" value="ZINC PHOSPHODIESTERASE ELAC PROTEIN 1"/>
    <property type="match status" value="1"/>
</dbReference>
<feature type="binding site" evidence="8">
    <location>
        <position position="67"/>
    </location>
    <ligand>
        <name>Zn(2+)</name>
        <dbReference type="ChEBI" id="CHEBI:29105"/>
        <label>1</label>
        <note>catalytic</note>
    </ligand>
</feature>
<dbReference type="HAMAP" id="MF_01818">
    <property type="entry name" value="RNase_Z_BN"/>
    <property type="match status" value="1"/>
</dbReference>
<comment type="cofactor">
    <cofactor evidence="8">
        <name>Zn(2+)</name>
        <dbReference type="ChEBI" id="CHEBI:29105"/>
    </cofactor>
    <text evidence="8">Binds 2 Zn(2+) ions.</text>
</comment>
<gene>
    <name evidence="8" type="primary">rnz</name>
    <name evidence="9" type="ordered locus">Tpen_0696</name>
</gene>
<dbReference type="Gene3D" id="3.60.15.10">
    <property type="entry name" value="Ribonuclease Z/Hydroxyacylglutathione hydrolase-like"/>
    <property type="match status" value="1"/>
</dbReference>
<dbReference type="EMBL" id="CP000505">
    <property type="protein sequence ID" value="ABL78098.1"/>
    <property type="molecule type" value="Genomic_DNA"/>
</dbReference>
<dbReference type="STRING" id="368408.Tpen_0696"/>
<dbReference type="KEGG" id="tpe:Tpen_0696"/>
<keyword evidence="2 8" id="KW-0819">tRNA processing</keyword>
<dbReference type="EC" id="3.1.26.11" evidence="8"/>
<comment type="catalytic activity">
    <reaction evidence="8">
        <text>Endonucleolytic cleavage of RNA, removing extra 3' nucleotides from tRNA precursor, generating 3' termini of tRNAs. A 3'-hydroxy group is left at the tRNA terminus and a 5'-phosphoryl group is left at the trailer molecule.</text>
        <dbReference type="EC" id="3.1.26.11"/>
    </reaction>
</comment>
<keyword evidence="5 8" id="KW-0255">Endonuclease</keyword>
<evidence type="ECO:0000313" key="10">
    <source>
        <dbReference type="Proteomes" id="UP000000641"/>
    </source>
</evidence>
<accession>A1RY18</accession>
<proteinExistence type="inferred from homology"/>
<evidence type="ECO:0000256" key="8">
    <source>
        <dbReference type="HAMAP-Rule" id="MF_01818"/>
    </source>
</evidence>
<keyword evidence="10" id="KW-1185">Reference proteome</keyword>
<dbReference type="GO" id="GO:0042781">
    <property type="term" value="F:3'-tRNA processing endoribonuclease activity"/>
    <property type="evidence" value="ECO:0007669"/>
    <property type="project" value="UniProtKB-UniRule"/>
</dbReference>
<sequence length="316" mass="35163">MNISSIRIMFWGTGGAVTPKSAEQPCIAVKMADTVFLLDVGERCQKALECFHLGVNSPLYIFVTHLHSDHYSGLIPLLETLSLLGRERALSVYGPPGLGSVVTGRRTTGYPVSLTELYGWEGILRFPGLPLTVSYVAAPHSYGALSYIIRVEDKVKLDEEKLEQEKIPPALRKELLEKGKVRVGSKEYSLNSFVKQVVRGVKISYTGDSLPSHRFASKAMESDVLIHDSTLLKRDWYRKPYMAHSTVEDAVAVFKATRSRLLVLTHFSAMYRNPAVDLSEAVGEYPRVLIAEKGLTIDVAFTEPRVFSVRINTDCI</sequence>
<dbReference type="InterPro" id="IPR013471">
    <property type="entry name" value="RNase_Z/BN"/>
</dbReference>
<feature type="binding site" evidence="8">
    <location>
        <position position="69"/>
    </location>
    <ligand>
        <name>Zn(2+)</name>
        <dbReference type="ChEBI" id="CHEBI:29105"/>
        <label>2</label>
        <note>catalytic</note>
    </ligand>
</feature>
<keyword evidence="4 8" id="KW-0479">Metal-binding</keyword>
<evidence type="ECO:0000256" key="2">
    <source>
        <dbReference type="ARBA" id="ARBA00022694"/>
    </source>
</evidence>
<evidence type="ECO:0000313" key="9">
    <source>
        <dbReference type="EMBL" id="ABL78098.1"/>
    </source>
</evidence>
<dbReference type="Pfam" id="PF23023">
    <property type="entry name" value="Anti-Pycsar_Apyc1"/>
    <property type="match status" value="1"/>
</dbReference>
<dbReference type="AlphaFoldDB" id="A1RY18"/>
<comment type="similarity">
    <text evidence="8">Belongs to the RNase Z family.</text>
</comment>
<organism evidence="9 10">
    <name type="scientific">Thermofilum pendens (strain DSM 2475 / Hrk 5)</name>
    <dbReference type="NCBI Taxonomy" id="368408"/>
    <lineage>
        <taxon>Archaea</taxon>
        <taxon>Thermoproteota</taxon>
        <taxon>Thermoprotei</taxon>
        <taxon>Thermofilales</taxon>
        <taxon>Thermofilaceae</taxon>
        <taxon>Thermofilum</taxon>
    </lineage>
</organism>
<keyword evidence="3 8" id="KW-0540">Nuclease</keyword>
<keyword evidence="6 8" id="KW-0378">Hydrolase</keyword>
<feature type="active site" description="Proton acceptor" evidence="8">
    <location>
        <position position="69"/>
    </location>
</feature>